<keyword evidence="4" id="KW-0238">DNA-binding</keyword>
<proteinExistence type="inferred from homology"/>
<organism evidence="8 9">
    <name type="scientific">Microbacterium pullorum</name>
    <dbReference type="NCBI Taxonomy" id="2762236"/>
    <lineage>
        <taxon>Bacteria</taxon>
        <taxon>Bacillati</taxon>
        <taxon>Actinomycetota</taxon>
        <taxon>Actinomycetes</taxon>
        <taxon>Micrococcales</taxon>
        <taxon>Microbacteriaceae</taxon>
        <taxon>Microbacterium</taxon>
    </lineage>
</organism>
<dbReference type="Gene3D" id="1.10.10.10">
    <property type="entry name" value="Winged helix-like DNA-binding domain superfamily/Winged helix DNA-binding domain"/>
    <property type="match status" value="1"/>
</dbReference>
<comment type="caution">
    <text evidence="8">The sequence shown here is derived from an EMBL/GenBank/DDBJ whole genome shotgun (WGS) entry which is preliminary data.</text>
</comment>
<comment type="similarity">
    <text evidence="1">Belongs to the sigma-70 factor family. ECF subfamily.</text>
</comment>
<dbReference type="InterPro" id="IPR013325">
    <property type="entry name" value="RNA_pol_sigma_r2"/>
</dbReference>
<dbReference type="Gene3D" id="1.10.1740.10">
    <property type="match status" value="1"/>
</dbReference>
<reference evidence="8 9" key="1">
    <citation type="submission" date="2020-08" db="EMBL/GenBank/DDBJ databases">
        <title>A Genomic Blueprint of the Chicken Gut Microbiome.</title>
        <authorList>
            <person name="Gilroy R."/>
            <person name="Ravi A."/>
            <person name="Getino M."/>
            <person name="Pursley I."/>
            <person name="Horton D.L."/>
            <person name="Alikhan N.-F."/>
            <person name="Baker D."/>
            <person name="Gharbi K."/>
            <person name="Hall N."/>
            <person name="Watson M."/>
            <person name="Adriaenssens E.M."/>
            <person name="Foster-Nyarko E."/>
            <person name="Jarju S."/>
            <person name="Secka A."/>
            <person name="Antonio M."/>
            <person name="Oren A."/>
            <person name="Chaudhuri R."/>
            <person name="La Ragione R.M."/>
            <person name="Hildebrand F."/>
            <person name="Pallen M.J."/>
        </authorList>
    </citation>
    <scope>NUCLEOTIDE SEQUENCE [LARGE SCALE GENOMIC DNA]</scope>
    <source>
        <strain evidence="8 9">Sa4CUA7</strain>
    </source>
</reference>
<dbReference type="InterPro" id="IPR013324">
    <property type="entry name" value="RNA_pol_sigma_r3/r4-like"/>
</dbReference>
<keyword evidence="3" id="KW-0731">Sigma factor</keyword>
<dbReference type="SUPFAM" id="SSF88659">
    <property type="entry name" value="Sigma3 and sigma4 domains of RNA polymerase sigma factors"/>
    <property type="match status" value="1"/>
</dbReference>
<evidence type="ECO:0000259" key="7">
    <source>
        <dbReference type="Pfam" id="PF04542"/>
    </source>
</evidence>
<protein>
    <submittedName>
        <fullName evidence="8">Sigma-70 family RNA polymerase sigma factor</fullName>
    </submittedName>
</protein>
<evidence type="ECO:0000256" key="1">
    <source>
        <dbReference type="ARBA" id="ARBA00010641"/>
    </source>
</evidence>
<dbReference type="InterPro" id="IPR014284">
    <property type="entry name" value="RNA_pol_sigma-70_dom"/>
</dbReference>
<feature type="region of interest" description="Disordered" evidence="6">
    <location>
        <begin position="1"/>
        <end position="25"/>
    </location>
</feature>
<dbReference type="InterPro" id="IPR039425">
    <property type="entry name" value="RNA_pol_sigma-70-like"/>
</dbReference>
<evidence type="ECO:0000256" key="2">
    <source>
        <dbReference type="ARBA" id="ARBA00023015"/>
    </source>
</evidence>
<dbReference type="Proteomes" id="UP000648352">
    <property type="component" value="Unassembled WGS sequence"/>
</dbReference>
<evidence type="ECO:0000313" key="8">
    <source>
        <dbReference type="EMBL" id="MBD7958205.1"/>
    </source>
</evidence>
<dbReference type="Pfam" id="PF04542">
    <property type="entry name" value="Sigma70_r2"/>
    <property type="match status" value="1"/>
</dbReference>
<keyword evidence="2" id="KW-0805">Transcription regulation</keyword>
<evidence type="ECO:0000256" key="6">
    <source>
        <dbReference type="SAM" id="MobiDB-lite"/>
    </source>
</evidence>
<feature type="compositionally biased region" description="Basic and acidic residues" evidence="6">
    <location>
        <begin position="1"/>
        <end position="13"/>
    </location>
</feature>
<evidence type="ECO:0000256" key="3">
    <source>
        <dbReference type="ARBA" id="ARBA00023082"/>
    </source>
</evidence>
<accession>A0ABR8S433</accession>
<dbReference type="InterPro" id="IPR036388">
    <property type="entry name" value="WH-like_DNA-bd_sf"/>
</dbReference>
<dbReference type="EMBL" id="JACSQP010000006">
    <property type="protein sequence ID" value="MBD7958205.1"/>
    <property type="molecule type" value="Genomic_DNA"/>
</dbReference>
<keyword evidence="9" id="KW-1185">Reference proteome</keyword>
<dbReference type="NCBIfam" id="TIGR02937">
    <property type="entry name" value="sigma70-ECF"/>
    <property type="match status" value="1"/>
</dbReference>
<name>A0ABR8S433_9MICO</name>
<dbReference type="PANTHER" id="PTHR43133:SF8">
    <property type="entry name" value="RNA POLYMERASE SIGMA FACTOR HI_1459-RELATED"/>
    <property type="match status" value="1"/>
</dbReference>
<dbReference type="PANTHER" id="PTHR43133">
    <property type="entry name" value="RNA POLYMERASE ECF-TYPE SIGMA FACTO"/>
    <property type="match status" value="1"/>
</dbReference>
<evidence type="ECO:0000256" key="5">
    <source>
        <dbReference type="ARBA" id="ARBA00023163"/>
    </source>
</evidence>
<dbReference type="InterPro" id="IPR007627">
    <property type="entry name" value="RNA_pol_sigma70_r2"/>
</dbReference>
<feature type="domain" description="RNA polymerase sigma-70 region 2" evidence="7">
    <location>
        <begin position="47"/>
        <end position="105"/>
    </location>
</feature>
<gene>
    <name evidence="8" type="ORF">H9651_11190</name>
</gene>
<evidence type="ECO:0000256" key="4">
    <source>
        <dbReference type="ARBA" id="ARBA00023125"/>
    </source>
</evidence>
<evidence type="ECO:0000313" key="9">
    <source>
        <dbReference type="Proteomes" id="UP000648352"/>
    </source>
</evidence>
<dbReference type="SUPFAM" id="SSF88946">
    <property type="entry name" value="Sigma2 domain of RNA polymerase sigma factors"/>
    <property type="match status" value="1"/>
</dbReference>
<sequence>MTEPEPAFRDRSEGLGVEPGAPPSRWQQAAADFGRWRRGDSRAMDDLVRLMTPVLWHVVRAYGLERALVEDVVQTTWLTLVRRHASISDERAISGWLITCARREAWRVGKEHRRVTPTDTVDLEPHLPAQDAAAHTAEVGARDRTLWAAIGDLDERCRLLLRTVAFEERPDYARLAGELHMPVGSIGPTRRRCLSKLRASLQASGWVGDDNGR</sequence>
<dbReference type="RefSeq" id="WP_191719406.1">
    <property type="nucleotide sequence ID" value="NZ_JACSQP010000006.1"/>
</dbReference>
<keyword evidence="5" id="KW-0804">Transcription</keyword>